<dbReference type="InterPro" id="IPR040632">
    <property type="entry name" value="Sulfotransfer_4"/>
</dbReference>
<evidence type="ECO:0000313" key="1">
    <source>
        <dbReference type="EMBL" id="TDC19570.1"/>
    </source>
</evidence>
<dbReference type="SUPFAM" id="SSF52540">
    <property type="entry name" value="P-loop containing nucleoside triphosphate hydrolases"/>
    <property type="match status" value="1"/>
</dbReference>
<comment type="caution">
    <text evidence="1">The sequence shown here is derived from an EMBL/GenBank/DDBJ whole genome shotgun (WGS) entry which is preliminary data.</text>
</comment>
<dbReference type="PANTHER" id="PTHR36978">
    <property type="entry name" value="P-LOOP CONTAINING NUCLEOTIDE TRIPHOSPHATE HYDROLASE"/>
    <property type="match status" value="1"/>
</dbReference>
<dbReference type="GO" id="GO:0016740">
    <property type="term" value="F:transferase activity"/>
    <property type="evidence" value="ECO:0007669"/>
    <property type="project" value="UniProtKB-KW"/>
</dbReference>
<dbReference type="InterPro" id="IPR027417">
    <property type="entry name" value="P-loop_NTPase"/>
</dbReference>
<dbReference type="Gene3D" id="3.40.50.300">
    <property type="entry name" value="P-loop containing nucleotide triphosphate hydrolases"/>
    <property type="match status" value="1"/>
</dbReference>
<name>A0A4R4PDU7_9ACTN</name>
<sequence>MVRLINAGLGRTGTTSLKAALERLGYGPSYHMFDIIGSEERLRQWEGIVCDGQPPDWETVFDGYASAADGPSAVYYAQMLEAFPEAKVILTIRDGEGWYQSTHDTLYQFALKSRETPPPAGSTQARLYRVVNTMVWEGLFHGRFADREYAIEVFRDHNQEVVNGIDPDNLLVYDVTQGWEPLCAFLGLDVPVEDFPRVNDTESMRQVIGKMSGAGPAFPE</sequence>
<dbReference type="AlphaFoldDB" id="A0A4R4PDU7"/>
<protein>
    <submittedName>
        <fullName evidence="1">Sulfotransferase family protein</fullName>
    </submittedName>
</protein>
<evidence type="ECO:0000313" key="2">
    <source>
        <dbReference type="Proteomes" id="UP000295431"/>
    </source>
</evidence>
<keyword evidence="1" id="KW-0808">Transferase</keyword>
<dbReference type="Pfam" id="PF17784">
    <property type="entry name" value="Sulfotransfer_4"/>
    <property type="match status" value="1"/>
</dbReference>
<reference evidence="1 2" key="1">
    <citation type="submission" date="2019-03" db="EMBL/GenBank/DDBJ databases">
        <title>Draft genome sequences of novel Actinobacteria.</title>
        <authorList>
            <person name="Sahin N."/>
            <person name="Ay H."/>
            <person name="Saygin H."/>
        </authorList>
    </citation>
    <scope>NUCLEOTIDE SEQUENCE [LARGE SCALE GENOMIC DNA]</scope>
    <source>
        <strain evidence="1 2">DSM 45347</strain>
    </source>
</reference>
<dbReference type="Proteomes" id="UP000295431">
    <property type="component" value="Unassembled WGS sequence"/>
</dbReference>
<proteinExistence type="predicted"/>
<dbReference type="OrthoDB" id="285690at2"/>
<dbReference type="RefSeq" id="WP_131936866.1">
    <property type="nucleotide sequence ID" value="NZ_BAAAMX010000014.1"/>
</dbReference>
<accession>A0A4R4PDU7</accession>
<keyword evidence="2" id="KW-1185">Reference proteome</keyword>
<dbReference type="EMBL" id="SMJW01000008">
    <property type="protein sequence ID" value="TDC19570.1"/>
    <property type="molecule type" value="Genomic_DNA"/>
</dbReference>
<organism evidence="1 2">
    <name type="scientific">Actinomadura bangladeshensis</name>
    <dbReference type="NCBI Taxonomy" id="453573"/>
    <lineage>
        <taxon>Bacteria</taxon>
        <taxon>Bacillati</taxon>
        <taxon>Actinomycetota</taxon>
        <taxon>Actinomycetes</taxon>
        <taxon>Streptosporangiales</taxon>
        <taxon>Thermomonosporaceae</taxon>
        <taxon>Actinomadura</taxon>
    </lineage>
</organism>
<dbReference type="PANTHER" id="PTHR36978:SF4">
    <property type="entry name" value="P-LOOP CONTAINING NUCLEOSIDE TRIPHOSPHATE HYDROLASE PROTEIN"/>
    <property type="match status" value="1"/>
</dbReference>
<gene>
    <name evidence="1" type="ORF">E1284_03250</name>
</gene>